<keyword evidence="1" id="KW-1133">Transmembrane helix</keyword>
<feature type="transmembrane region" description="Helical" evidence="1">
    <location>
        <begin position="14"/>
        <end position="32"/>
    </location>
</feature>
<feature type="transmembrane region" description="Helical" evidence="1">
    <location>
        <begin position="195"/>
        <end position="216"/>
    </location>
</feature>
<dbReference type="EMBL" id="LNIX01000001">
    <property type="protein sequence ID" value="OXA61313.1"/>
    <property type="molecule type" value="Genomic_DNA"/>
</dbReference>
<accession>A0A226EUM6</accession>
<proteinExistence type="predicted"/>
<comment type="caution">
    <text evidence="2">The sequence shown here is derived from an EMBL/GenBank/DDBJ whole genome shotgun (WGS) entry which is preliminary data.</text>
</comment>
<protein>
    <submittedName>
        <fullName evidence="2">Uncharacterized protein</fullName>
    </submittedName>
</protein>
<dbReference type="AlphaFoldDB" id="A0A226EUM6"/>
<evidence type="ECO:0000313" key="2">
    <source>
        <dbReference type="EMBL" id="OXA61313.1"/>
    </source>
</evidence>
<reference evidence="2 3" key="1">
    <citation type="submission" date="2015-12" db="EMBL/GenBank/DDBJ databases">
        <title>The genome of Folsomia candida.</title>
        <authorList>
            <person name="Faddeeva A."/>
            <person name="Derks M.F."/>
            <person name="Anvar Y."/>
            <person name="Smit S."/>
            <person name="Van Straalen N."/>
            <person name="Roelofs D."/>
        </authorList>
    </citation>
    <scope>NUCLEOTIDE SEQUENCE [LARGE SCALE GENOMIC DNA]</scope>
    <source>
        <strain evidence="2 3">VU population</strain>
        <tissue evidence="2">Whole body</tissue>
    </source>
</reference>
<feature type="transmembrane region" description="Helical" evidence="1">
    <location>
        <begin position="78"/>
        <end position="101"/>
    </location>
</feature>
<feature type="transmembrane region" description="Helical" evidence="1">
    <location>
        <begin position="132"/>
        <end position="158"/>
    </location>
</feature>
<feature type="transmembrane region" description="Helical" evidence="1">
    <location>
        <begin position="263"/>
        <end position="287"/>
    </location>
</feature>
<dbReference type="Proteomes" id="UP000198287">
    <property type="component" value="Unassembled WGS sequence"/>
</dbReference>
<keyword evidence="1" id="KW-0472">Membrane</keyword>
<keyword evidence="3" id="KW-1185">Reference proteome</keyword>
<feature type="transmembrane region" description="Helical" evidence="1">
    <location>
        <begin position="44"/>
        <end position="66"/>
    </location>
</feature>
<evidence type="ECO:0000313" key="3">
    <source>
        <dbReference type="Proteomes" id="UP000198287"/>
    </source>
</evidence>
<gene>
    <name evidence="2" type="ORF">Fcan01_01615</name>
</gene>
<feature type="transmembrane region" description="Helical" evidence="1">
    <location>
        <begin position="293"/>
        <end position="312"/>
    </location>
</feature>
<evidence type="ECO:0000256" key="1">
    <source>
        <dbReference type="SAM" id="Phobius"/>
    </source>
</evidence>
<keyword evidence="1" id="KW-0812">Transmembrane</keyword>
<sequence length="376" mass="43066">MRFSSFLPSSYSTLFIRALSICTMCHTFPVIYRKSGQNSTCSKSWIHFTCFILSLLNELFHILMFLEWLYAQESEQPLWKSIMMFYFLGCYGFVFVTKFILAWRQDETKELIERAVELEKLSSKSHPTRVRVTPVLICVMFLLTSTTLPFVMSFLAFIRPCMPPFFSMGLLECKSWSSVGGASVSLRVGIALFELITLFTSLANAVTIGLVGLVVYPPVVEEMWIDLVDRELKNSASLYSTAIKYRIVQSMSNLHGSVMRKPFMSMIVGGVMMVEITSLYLVISSIHEMPPPVAIFFIVMVMDFFVVIHLLFKALCRPYLASVEFVNRAKMKKRGKWFDKYLKSCVPLELSMGGGCFFDRLTSFVIWKFCVDQVVN</sequence>
<organism evidence="2 3">
    <name type="scientific">Folsomia candida</name>
    <name type="common">Springtail</name>
    <dbReference type="NCBI Taxonomy" id="158441"/>
    <lineage>
        <taxon>Eukaryota</taxon>
        <taxon>Metazoa</taxon>
        <taxon>Ecdysozoa</taxon>
        <taxon>Arthropoda</taxon>
        <taxon>Hexapoda</taxon>
        <taxon>Collembola</taxon>
        <taxon>Entomobryomorpha</taxon>
        <taxon>Isotomoidea</taxon>
        <taxon>Isotomidae</taxon>
        <taxon>Proisotominae</taxon>
        <taxon>Folsomia</taxon>
    </lineage>
</organism>
<name>A0A226EUM6_FOLCA</name>